<feature type="domain" description="Pterin-binding" evidence="2">
    <location>
        <begin position="33"/>
        <end position="278"/>
    </location>
</feature>
<sequence length="390" mass="42190">MDATAGSIALARPTSDHAHRGRRRSPHRRRPSPADHGGVERLEGVALRAERLRRPRRGRRLRRDGTRRGGADIVDVGLESANKRLDVLDETAELERLDTAIETIERVDADVVFSIETRYAAVADAALDAGFDMVNDVCGFADPEMPDVCAAHDAAVVKMASPPDLERPGALTDVDDIYDALARNGFTEKTILDPAFGGWSEAKTLADDRETFRRLREFRGYGRPLLVSINRKNFLRDIAGRSTEAALPVSLAATSMAVERGAHVIRTHDVAETRDAALVGQAFARERHRDRAVEELDVTTVREAERHIARLGGDAAAASDAVARAFEVHAPSDMRQTLVEAASDAGVVCTGGDELFVAGTVSDLQTFADRITSASKALAGIAGEIRTSVE</sequence>
<dbReference type="EMBL" id="BATA01000004">
    <property type="protein sequence ID" value="GAD51560.1"/>
    <property type="molecule type" value="Genomic_DNA"/>
</dbReference>
<dbReference type="PANTHER" id="PTHR20941:SF1">
    <property type="entry name" value="FOLIC ACID SYNTHESIS PROTEIN FOL1"/>
    <property type="match status" value="1"/>
</dbReference>
<proteinExistence type="predicted"/>
<gene>
    <name evidence="3" type="ORF">MBEHAL_0320</name>
</gene>
<protein>
    <submittedName>
        <fullName evidence="3">Related to Dihydropteroate synthase / Alternative dihydrofolate reductase 2</fullName>
    </submittedName>
</protein>
<comment type="caution">
    <text evidence="3">The sequence shown here is derived from an EMBL/GenBank/DDBJ whole genome shotgun (WGS) entry which is preliminary data.</text>
</comment>
<dbReference type="AlphaFoldDB" id="U2YRE3"/>
<feature type="compositionally biased region" description="Basic residues" evidence="1">
    <location>
        <begin position="19"/>
        <end position="31"/>
    </location>
</feature>
<evidence type="ECO:0000256" key="1">
    <source>
        <dbReference type="SAM" id="MobiDB-lite"/>
    </source>
</evidence>
<dbReference type="PANTHER" id="PTHR20941">
    <property type="entry name" value="FOLATE SYNTHESIS PROTEINS"/>
    <property type="match status" value="1"/>
</dbReference>
<dbReference type="InterPro" id="IPR045031">
    <property type="entry name" value="DHP_synth-like"/>
</dbReference>
<evidence type="ECO:0000313" key="4">
    <source>
        <dbReference type="Proteomes" id="UP000016986"/>
    </source>
</evidence>
<dbReference type="SUPFAM" id="SSF51717">
    <property type="entry name" value="Dihydropteroate synthetase-like"/>
    <property type="match status" value="1"/>
</dbReference>
<organism evidence="3 4">
    <name type="scientific">Halarchaeum acidiphilum MH1-52-1</name>
    <dbReference type="NCBI Taxonomy" id="1261545"/>
    <lineage>
        <taxon>Archaea</taxon>
        <taxon>Methanobacteriati</taxon>
        <taxon>Methanobacteriota</taxon>
        <taxon>Stenosarchaea group</taxon>
        <taxon>Halobacteria</taxon>
        <taxon>Halobacteriales</taxon>
        <taxon>Halobacteriaceae</taxon>
    </lineage>
</organism>
<dbReference type="eggNOG" id="arCOG02817">
    <property type="taxonomic scope" value="Archaea"/>
</dbReference>
<reference evidence="3 4" key="1">
    <citation type="submission" date="2013-09" db="EMBL/GenBank/DDBJ databases">
        <title>Whole genome sequencing of Halarchaeum acidiphilum strain MH1-52-1.</title>
        <authorList>
            <person name="Shimane Y."/>
            <person name="Minegishi H."/>
            <person name="Nishi S."/>
            <person name="Echigo A."/>
            <person name="Shuto A."/>
            <person name="Konishi M."/>
            <person name="Ito T."/>
            <person name="Ohkuma M."/>
            <person name="Ohta Y."/>
            <person name="Nagano Y."/>
            <person name="Tsubouchi T."/>
            <person name="Mori K."/>
            <person name="Usui K."/>
            <person name="Kamekura M."/>
            <person name="Usami R."/>
            <person name="Takaki Y."/>
            <person name="Hatada Y."/>
        </authorList>
    </citation>
    <scope>NUCLEOTIDE SEQUENCE [LARGE SCALE GENOMIC DNA]</scope>
    <source>
        <strain evidence="3 4">JCM 16109</strain>
    </source>
</reference>
<evidence type="ECO:0000313" key="3">
    <source>
        <dbReference type="EMBL" id="GAD51560.1"/>
    </source>
</evidence>
<dbReference type="Gene3D" id="3.20.20.20">
    <property type="entry name" value="Dihydropteroate synthase-like"/>
    <property type="match status" value="1"/>
</dbReference>
<keyword evidence="4" id="KW-1185">Reference proteome</keyword>
<dbReference type="GO" id="GO:0004156">
    <property type="term" value="F:dihydropteroate synthase activity"/>
    <property type="evidence" value="ECO:0007669"/>
    <property type="project" value="TreeGrafter"/>
</dbReference>
<accession>U2YRE3</accession>
<dbReference type="InterPro" id="IPR000489">
    <property type="entry name" value="Pterin-binding_dom"/>
</dbReference>
<dbReference type="PROSITE" id="PS50972">
    <property type="entry name" value="PTERIN_BINDING"/>
    <property type="match status" value="1"/>
</dbReference>
<evidence type="ECO:0000259" key="2">
    <source>
        <dbReference type="PROSITE" id="PS50972"/>
    </source>
</evidence>
<dbReference type="Proteomes" id="UP000016986">
    <property type="component" value="Unassembled WGS sequence"/>
</dbReference>
<feature type="region of interest" description="Disordered" evidence="1">
    <location>
        <begin position="1"/>
        <end position="39"/>
    </location>
</feature>
<dbReference type="InterPro" id="IPR011005">
    <property type="entry name" value="Dihydropteroate_synth-like_sf"/>
</dbReference>
<dbReference type="Pfam" id="PF00809">
    <property type="entry name" value="Pterin_bind"/>
    <property type="match status" value="1"/>
</dbReference>
<dbReference type="GO" id="GO:0046654">
    <property type="term" value="P:tetrahydrofolate biosynthetic process"/>
    <property type="evidence" value="ECO:0007669"/>
    <property type="project" value="TreeGrafter"/>
</dbReference>
<name>U2YRE3_9EURY</name>